<feature type="transmembrane region" description="Helical" evidence="1">
    <location>
        <begin position="7"/>
        <end position="25"/>
    </location>
</feature>
<evidence type="ECO:0000313" key="3">
    <source>
        <dbReference type="Proteomes" id="UP000092967"/>
    </source>
</evidence>
<dbReference type="PROSITE" id="PS51257">
    <property type="entry name" value="PROKAR_LIPOPROTEIN"/>
    <property type="match status" value="1"/>
</dbReference>
<keyword evidence="1" id="KW-0812">Transmembrane</keyword>
<dbReference type="KEGG" id="wfu:AXE80_02575"/>
<name>A0A1B1Y380_9FLAO</name>
<dbReference type="GO" id="GO:0015221">
    <property type="term" value="F:lipopolysaccharide transmembrane transporter activity"/>
    <property type="evidence" value="ECO:0007669"/>
    <property type="project" value="InterPro"/>
</dbReference>
<evidence type="ECO:0000256" key="1">
    <source>
        <dbReference type="SAM" id="Phobius"/>
    </source>
</evidence>
<dbReference type="NCBIfam" id="TIGR04409">
    <property type="entry name" value="LptC_YrbK"/>
    <property type="match status" value="1"/>
</dbReference>
<evidence type="ECO:0000313" key="2">
    <source>
        <dbReference type="EMBL" id="ANW95235.1"/>
    </source>
</evidence>
<proteinExistence type="predicted"/>
<sequence length="193" mass="22087">MRQKSNFIFFIKPISAIGLILVFLASCKNSSKEINDFLADKNLPVGVAENMNHVYKDSGKVTSRLIAPVFWDFKNRKLNPYSEFPKGVKIVNINRVSRDSVTILGDYAISYEKTRVSEIIGHVVVINHLNGVILNTDQMYWDQKEKYYFTKSPFTIYTETDTLTGVGFESESNLSNWILNNTQGDFIVNQKEK</sequence>
<dbReference type="RefSeq" id="WP_068824340.1">
    <property type="nucleotide sequence ID" value="NZ_CP014224.1"/>
</dbReference>
<keyword evidence="3" id="KW-1185">Reference proteome</keyword>
<keyword evidence="1" id="KW-1133">Transmembrane helix</keyword>
<reference evidence="2 3" key="1">
    <citation type="submission" date="2016-02" db="EMBL/GenBank/DDBJ databases">
        <authorList>
            <person name="Wen L."/>
            <person name="He K."/>
            <person name="Yang H."/>
        </authorList>
    </citation>
    <scope>NUCLEOTIDE SEQUENCE [LARGE SCALE GENOMIC DNA]</scope>
    <source>
        <strain evidence="2 3">CZ1127</strain>
    </source>
</reference>
<organism evidence="2 3">
    <name type="scientific">Wenyingzhuangia fucanilytica</name>
    <dbReference type="NCBI Taxonomy" id="1790137"/>
    <lineage>
        <taxon>Bacteria</taxon>
        <taxon>Pseudomonadati</taxon>
        <taxon>Bacteroidota</taxon>
        <taxon>Flavobacteriia</taxon>
        <taxon>Flavobacteriales</taxon>
        <taxon>Flavobacteriaceae</taxon>
        <taxon>Wenyingzhuangia</taxon>
    </lineage>
</organism>
<dbReference type="Proteomes" id="UP000092967">
    <property type="component" value="Chromosome"/>
</dbReference>
<dbReference type="Pfam" id="PF06835">
    <property type="entry name" value="LptC"/>
    <property type="match status" value="1"/>
</dbReference>
<keyword evidence="1" id="KW-0472">Membrane</keyword>
<dbReference type="EMBL" id="CP014224">
    <property type="protein sequence ID" value="ANW95235.1"/>
    <property type="molecule type" value="Genomic_DNA"/>
</dbReference>
<accession>A0A1B1Y380</accession>
<dbReference type="STRING" id="1790137.AXE80_02575"/>
<dbReference type="GO" id="GO:0005886">
    <property type="term" value="C:plasma membrane"/>
    <property type="evidence" value="ECO:0007669"/>
    <property type="project" value="InterPro"/>
</dbReference>
<dbReference type="OrthoDB" id="1427074at2"/>
<dbReference type="Gene3D" id="2.60.450.10">
    <property type="entry name" value="Lipopolysaccharide (LPS) transport protein A like domain"/>
    <property type="match status" value="1"/>
</dbReference>
<dbReference type="AlphaFoldDB" id="A0A1B1Y380"/>
<dbReference type="InterPro" id="IPR010664">
    <property type="entry name" value="LipoPS_assembly_LptC-rel"/>
</dbReference>
<dbReference type="InterPro" id="IPR026265">
    <property type="entry name" value="LptC"/>
</dbReference>
<protein>
    <submittedName>
        <fullName evidence="2">LPS export ABC transporter periplasmic protein LptC</fullName>
    </submittedName>
</protein>
<gene>
    <name evidence="2" type="ORF">AXE80_02575</name>
</gene>